<feature type="domain" description="Sulfatase N-terminal" evidence="1">
    <location>
        <begin position="25"/>
        <end position="205"/>
    </location>
</feature>
<dbReference type="EMBL" id="UINC01022893">
    <property type="protein sequence ID" value="SVA93454.1"/>
    <property type="molecule type" value="Genomic_DNA"/>
</dbReference>
<accession>A0A381ZWI9</accession>
<dbReference type="SUPFAM" id="SSF53649">
    <property type="entry name" value="Alkaline phosphatase-like"/>
    <property type="match status" value="1"/>
</dbReference>
<gene>
    <name evidence="2" type="ORF">METZ01_LOCUS146308</name>
</gene>
<dbReference type="PANTHER" id="PTHR43751:SF1">
    <property type="entry name" value="SULFATASE ATSG-RELATED"/>
    <property type="match status" value="1"/>
</dbReference>
<sequence length="252" mass="28223">MKKRILFFALTVLLPLAGLAKEKRPNILFAFADDWGKYASAYAKVDGRPGANTVVKTPTFDRIAEKGVLFKHAFVTAPSCTPCRSSLLSGQYFFRTGMGAILQGAKWDAAIPSYPLMLRDSGYHIGETYKVWTPGSPADAPYGAGKYSYEKSGRMFNGFSQMTTKRVAGGMLVKDAKQVLYDEVMGNFNAFVDDWNRDKPFCYWFGPTLVHRKWTKGSGKVLWGINPDDLKGKLPKFLPDVHEVRQDFADYL</sequence>
<dbReference type="PANTHER" id="PTHR43751">
    <property type="entry name" value="SULFATASE"/>
    <property type="match status" value="1"/>
</dbReference>
<dbReference type="InterPro" id="IPR000917">
    <property type="entry name" value="Sulfatase_N"/>
</dbReference>
<dbReference type="Gene3D" id="3.40.720.10">
    <property type="entry name" value="Alkaline Phosphatase, subunit A"/>
    <property type="match status" value="1"/>
</dbReference>
<protein>
    <recommendedName>
        <fullName evidence="1">Sulfatase N-terminal domain-containing protein</fullName>
    </recommendedName>
</protein>
<dbReference type="InterPro" id="IPR052701">
    <property type="entry name" value="GAG_Ulvan_Degrading_Sulfatases"/>
</dbReference>
<name>A0A381ZWI9_9ZZZZ</name>
<dbReference type="AlphaFoldDB" id="A0A381ZWI9"/>
<evidence type="ECO:0000259" key="1">
    <source>
        <dbReference type="Pfam" id="PF00884"/>
    </source>
</evidence>
<reference evidence="2" key="1">
    <citation type="submission" date="2018-05" db="EMBL/GenBank/DDBJ databases">
        <authorList>
            <person name="Lanie J.A."/>
            <person name="Ng W.-L."/>
            <person name="Kazmierczak K.M."/>
            <person name="Andrzejewski T.M."/>
            <person name="Davidsen T.M."/>
            <person name="Wayne K.J."/>
            <person name="Tettelin H."/>
            <person name="Glass J.I."/>
            <person name="Rusch D."/>
            <person name="Podicherti R."/>
            <person name="Tsui H.-C.T."/>
            <person name="Winkler M.E."/>
        </authorList>
    </citation>
    <scope>NUCLEOTIDE SEQUENCE</scope>
</reference>
<evidence type="ECO:0000313" key="2">
    <source>
        <dbReference type="EMBL" id="SVA93454.1"/>
    </source>
</evidence>
<feature type="non-terminal residue" evidence="2">
    <location>
        <position position="252"/>
    </location>
</feature>
<proteinExistence type="predicted"/>
<organism evidence="2">
    <name type="scientific">marine metagenome</name>
    <dbReference type="NCBI Taxonomy" id="408172"/>
    <lineage>
        <taxon>unclassified sequences</taxon>
        <taxon>metagenomes</taxon>
        <taxon>ecological metagenomes</taxon>
    </lineage>
</organism>
<dbReference type="Pfam" id="PF00884">
    <property type="entry name" value="Sulfatase"/>
    <property type="match status" value="1"/>
</dbReference>
<dbReference type="InterPro" id="IPR017850">
    <property type="entry name" value="Alkaline_phosphatase_core_sf"/>
</dbReference>